<sequence>MLKLVILRWIYLIFYLLVIIARKFSKEEIENSRISKIFIRFNNGVVLKRCKNIPANRVSILLPHCIQNYECPLKVTSRVENCKECGKCKVGDILKLQRKYGVKAKIATGGTLARKFLKETKPKLVIAVACERDLVAGIYDAFPMSVYGVFNKKINGPCFNTDLSIQEVESVLEKLR</sequence>
<accession>A0ABX9KKH0</accession>
<dbReference type="InterPro" id="IPR002829">
    <property type="entry name" value="DUF116"/>
</dbReference>
<dbReference type="EMBL" id="QUAJ01000002">
    <property type="protein sequence ID" value="REI42842.1"/>
    <property type="molecule type" value="Genomic_DNA"/>
</dbReference>
<keyword evidence="1" id="KW-0472">Membrane</keyword>
<proteinExistence type="predicted"/>
<dbReference type="PANTHER" id="PTHR43801:SF1">
    <property type="entry name" value="POLYPRENYL SYNTHETASE"/>
    <property type="match status" value="1"/>
</dbReference>
<evidence type="ECO:0000313" key="3">
    <source>
        <dbReference type="Proteomes" id="UP000263486"/>
    </source>
</evidence>
<comment type="caution">
    <text evidence="2">The sequence shown here is derived from an EMBL/GenBank/DDBJ whole genome shotgun (WGS) entry which is preliminary data.</text>
</comment>
<gene>
    <name evidence="2" type="ORF">DYH56_01445</name>
</gene>
<reference evidence="2 3" key="1">
    <citation type="submission" date="2018-08" db="EMBL/GenBank/DDBJ databases">
        <title>Draft genome sequence of Psychrilyobacter sp. strain SD5 isolated from Black Sea water.</title>
        <authorList>
            <person name="Yadav S."/>
            <person name="Villanueva L."/>
            <person name="Damste J.S.S."/>
        </authorList>
    </citation>
    <scope>NUCLEOTIDE SEQUENCE [LARGE SCALE GENOMIC DNA]</scope>
    <source>
        <strain evidence="2 3">SD5</strain>
    </source>
</reference>
<dbReference type="Pfam" id="PF01976">
    <property type="entry name" value="DUF116"/>
    <property type="match status" value="1"/>
</dbReference>
<keyword evidence="1" id="KW-0812">Transmembrane</keyword>
<dbReference type="PIRSF" id="PIRSF006594">
    <property type="entry name" value="UCP006594"/>
    <property type="match status" value="1"/>
</dbReference>
<keyword evidence="3" id="KW-1185">Reference proteome</keyword>
<dbReference type="PANTHER" id="PTHR43801">
    <property type="entry name" value="NUCLEOTIDE-BINDING PROTEIN-RELATED"/>
    <property type="match status" value="1"/>
</dbReference>
<protein>
    <submittedName>
        <fullName evidence="2">DUF116 domain-containing protein</fullName>
    </submittedName>
</protein>
<feature type="transmembrane region" description="Helical" evidence="1">
    <location>
        <begin position="6"/>
        <end position="24"/>
    </location>
</feature>
<dbReference type="Proteomes" id="UP000263486">
    <property type="component" value="Unassembled WGS sequence"/>
</dbReference>
<name>A0ABX9KKH0_9FUSO</name>
<evidence type="ECO:0000256" key="1">
    <source>
        <dbReference type="SAM" id="Phobius"/>
    </source>
</evidence>
<evidence type="ECO:0000313" key="2">
    <source>
        <dbReference type="EMBL" id="REI42842.1"/>
    </source>
</evidence>
<keyword evidence="1" id="KW-1133">Transmembrane helix</keyword>
<organism evidence="2 3">
    <name type="scientific">Psychrilyobacter piezotolerans</name>
    <dbReference type="NCBI Taxonomy" id="2293438"/>
    <lineage>
        <taxon>Bacteria</taxon>
        <taxon>Fusobacteriati</taxon>
        <taxon>Fusobacteriota</taxon>
        <taxon>Fusobacteriia</taxon>
        <taxon>Fusobacteriales</taxon>
        <taxon>Fusobacteriaceae</taxon>
        <taxon>Psychrilyobacter</taxon>
    </lineage>
</organism>
<dbReference type="RefSeq" id="WP_114641074.1">
    <property type="nucleotide sequence ID" value="NZ_JAACIO010000002.1"/>
</dbReference>